<protein>
    <submittedName>
        <fullName evidence="7">Uncharacterized protein LOC101240377 isoform X4</fullName>
    </submittedName>
</protein>
<dbReference type="PANTHER" id="PTHR10656:SF69">
    <property type="entry name" value="MAB-21-LIKE HHH_H2TH-LIKE DOMAIN-CONTAINING PROTEIN"/>
    <property type="match status" value="1"/>
</dbReference>
<feature type="domain" description="Mab-21-like nucleotidyltransferase" evidence="4">
    <location>
        <begin position="496"/>
        <end position="566"/>
    </location>
</feature>
<organism evidence="6 7">
    <name type="scientific">Hydra vulgaris</name>
    <name type="common">Hydra</name>
    <name type="synonym">Hydra attenuata</name>
    <dbReference type="NCBI Taxonomy" id="6087"/>
    <lineage>
        <taxon>Eukaryota</taxon>
        <taxon>Metazoa</taxon>
        <taxon>Cnidaria</taxon>
        <taxon>Hydrozoa</taxon>
        <taxon>Hydroidolina</taxon>
        <taxon>Anthoathecata</taxon>
        <taxon>Aplanulata</taxon>
        <taxon>Hydridae</taxon>
        <taxon>Hydra</taxon>
    </lineage>
</organism>
<sequence>MDINHSLNMKKMYSYDCKLRKYLIDLISTRFSEERKSDSSNDSSSSSNGSSGFLKNSPTYINIFDEVESKWLLLYDGDFLLQCVPILLQGSSMEGCSLARLANPTLKDIFEFEIDLNVVVGTVNRIQFEACYEPLDQSKAFFHYVIKNNLADDVNICFNLPEDIENEIVFTVSDRVQSKQYLSGIVLKKFIYNSQPTTNNPLETISVRGIQGLYSETCKKAIVGCSAFLSLNTETNNKYIMKLNLSELATQAKNQLIYLGNKLQEFIELDSRSIEVFTRSLNEFNRLNEMIVANDVKIYEMNLSESKYETQYSELSIKNNLCSKVLNFDDNKQNEKLDDCLKIDNFSTEHERSLKCDILLKSLQNEIIAALTEWTCKFTALQSLTIEMQKFCCDIKVILPNFFNICFDKYVLETFPNMYFRILDDLILAWSNNKSNLNDSINLACLICNIKRFNEPYLSYHMLFNKAFNEFIQPELTNAISLIEESLSSNKKGITTEILIDNVPCFYAPFWPEPASAWVTRKRIWPDNKLVESIQHNGFHFVPKSLPEGEEKLEWRLSFSAAESVLSLHRTEKQSYIYFLFKSVFYRFVKTYLLEKTLTSYLCKTVMMWVCEKQPLTWWEAISPEEGVLYLLKKLNKGIKQKKIKHYFIEDLNLLEHYPCDVLISAELSLFDLENDFDLKLKSLLKSMSNKIKLARDHLIMKYENLMNNRQTSLFHFSAAFVYKQNSLYKMKCVLVNLVKMFWYQYFVKTNGIYEEVSRIKAHVIFDASHIEAIQRIMQFGEYDVLKQTYLAQKKELDKNILRLTALDKSISTYFSGLKSSIMLSCSNCSVCDKRIPCGSKRFFCSTCINQEGFDICLKCFNDTKDKFKYSFKNQLDNTDLQLPCLIPNLPCIAQFDNFSLFCKNESGFEFFESKQMRKESGSNQNLKLNSFVEPTPFIESISQQLLEPDVMAHNSLSVISMCGLCNENHQFQLNECTHACCFTKFYDPPSDERQIFF</sequence>
<accession>A0ABM4BBS5</accession>
<evidence type="ECO:0000256" key="3">
    <source>
        <dbReference type="ARBA" id="ARBA00022840"/>
    </source>
</evidence>
<feature type="domain" description="Mab-21-like HhH/H2TH-like" evidence="5">
    <location>
        <begin position="596"/>
        <end position="659"/>
    </location>
</feature>
<keyword evidence="6" id="KW-1185">Reference proteome</keyword>
<proteinExistence type="inferred from homology"/>
<keyword evidence="3" id="KW-0547">Nucleotide-binding</keyword>
<reference evidence="6" key="1">
    <citation type="submission" date="2025-05" db="UniProtKB">
        <authorList>
            <consortium name="RefSeq"/>
        </authorList>
    </citation>
    <scope>NUCLEOTIDE SEQUENCE [LARGE SCALE GENOMIC DNA]</scope>
</reference>
<evidence type="ECO:0000313" key="7">
    <source>
        <dbReference type="RefSeq" id="XP_065646381.1"/>
    </source>
</evidence>
<dbReference type="SMART" id="SM01265">
    <property type="entry name" value="Mab-21"/>
    <property type="match status" value="1"/>
</dbReference>
<gene>
    <name evidence="7" type="primary">LOC101240377</name>
</gene>
<dbReference type="Pfam" id="PF20266">
    <property type="entry name" value="Mab-21_C"/>
    <property type="match status" value="1"/>
</dbReference>
<dbReference type="RefSeq" id="XP_065646381.1">
    <property type="nucleotide sequence ID" value="XM_065790309.1"/>
</dbReference>
<evidence type="ECO:0000256" key="2">
    <source>
        <dbReference type="ARBA" id="ARBA00008307"/>
    </source>
</evidence>
<dbReference type="Gene3D" id="1.10.1410.40">
    <property type="match status" value="1"/>
</dbReference>
<dbReference type="PANTHER" id="PTHR10656">
    <property type="entry name" value="CELL FATE DETERMINING PROTEIN MAB21-RELATED"/>
    <property type="match status" value="1"/>
</dbReference>
<dbReference type="Proteomes" id="UP001652625">
    <property type="component" value="Chromosome 02"/>
</dbReference>
<dbReference type="InterPro" id="IPR046906">
    <property type="entry name" value="Mab-21_HhH/H2TH-like"/>
</dbReference>
<evidence type="ECO:0000256" key="1">
    <source>
        <dbReference type="ARBA" id="ARBA00001946"/>
    </source>
</evidence>
<dbReference type="GeneID" id="101240377"/>
<dbReference type="InterPro" id="IPR024810">
    <property type="entry name" value="MAB21L/cGLR"/>
</dbReference>
<evidence type="ECO:0000313" key="6">
    <source>
        <dbReference type="Proteomes" id="UP001652625"/>
    </source>
</evidence>
<name>A0ABM4BBS5_HYDVU</name>
<comment type="cofactor">
    <cofactor evidence="1">
        <name>Mg(2+)</name>
        <dbReference type="ChEBI" id="CHEBI:18420"/>
    </cofactor>
</comment>
<reference evidence="7" key="2">
    <citation type="submission" date="2025-08" db="UniProtKB">
        <authorList>
            <consortium name="RefSeq"/>
        </authorList>
    </citation>
    <scope>IDENTIFICATION</scope>
</reference>
<evidence type="ECO:0000259" key="5">
    <source>
        <dbReference type="Pfam" id="PF20266"/>
    </source>
</evidence>
<keyword evidence="3" id="KW-0067">ATP-binding</keyword>
<dbReference type="Pfam" id="PF03281">
    <property type="entry name" value="Mab-21"/>
    <property type="match status" value="1"/>
</dbReference>
<evidence type="ECO:0000259" key="4">
    <source>
        <dbReference type="Pfam" id="PF03281"/>
    </source>
</evidence>
<comment type="similarity">
    <text evidence="2">Belongs to the mab-21 family.</text>
</comment>
<dbReference type="InterPro" id="IPR046903">
    <property type="entry name" value="Mab-21-like_nuc_Trfase"/>
</dbReference>